<feature type="region of interest" description="Disordered" evidence="12">
    <location>
        <begin position="649"/>
        <end position="683"/>
    </location>
</feature>
<evidence type="ECO:0000256" key="13">
    <source>
        <dbReference type="SAM" id="SignalP"/>
    </source>
</evidence>
<dbReference type="InterPro" id="IPR013783">
    <property type="entry name" value="Ig-like_fold"/>
</dbReference>
<dbReference type="InterPro" id="IPR056820">
    <property type="entry name" value="TEN_TTR-like"/>
</dbReference>
<feature type="region of interest" description="Disordered" evidence="12">
    <location>
        <begin position="1208"/>
        <end position="1243"/>
    </location>
</feature>
<feature type="compositionally biased region" description="Polar residues" evidence="12">
    <location>
        <begin position="852"/>
        <end position="862"/>
    </location>
</feature>
<feature type="compositionally biased region" description="Gly residues" evidence="12">
    <location>
        <begin position="443"/>
        <end position="462"/>
    </location>
</feature>
<dbReference type="EMBL" id="JBHMAG010000012">
    <property type="protein sequence ID" value="MFB9753290.1"/>
    <property type="molecule type" value="Genomic_DNA"/>
</dbReference>
<feature type="compositionally biased region" description="Basic and acidic residues" evidence="12">
    <location>
        <begin position="1222"/>
        <end position="1239"/>
    </location>
</feature>
<feature type="signal peptide" evidence="13">
    <location>
        <begin position="1"/>
        <end position="28"/>
    </location>
</feature>
<evidence type="ECO:0000256" key="3">
    <source>
        <dbReference type="ARBA" id="ARBA00022536"/>
    </source>
</evidence>
<name>A0ABV5VYS8_9BACL</name>
<feature type="compositionally biased region" description="Pro residues" evidence="12">
    <location>
        <begin position="565"/>
        <end position="576"/>
    </location>
</feature>
<feature type="region of interest" description="Disordered" evidence="12">
    <location>
        <begin position="559"/>
        <end position="582"/>
    </location>
</feature>
<dbReference type="InterPro" id="IPR006530">
    <property type="entry name" value="YD"/>
</dbReference>
<keyword evidence="4" id="KW-0812">Transmembrane</keyword>
<keyword evidence="8" id="KW-0472">Membrane</keyword>
<evidence type="ECO:0000313" key="16">
    <source>
        <dbReference type="EMBL" id="MFB9753290.1"/>
    </source>
</evidence>
<dbReference type="Pfam" id="PF25020">
    <property type="entry name" value="TTR_TEN1-4"/>
    <property type="match status" value="1"/>
</dbReference>
<comment type="subcellular location">
    <subcellularLocation>
        <location evidence="1">Membrane</location>
        <topology evidence="1">Single-pass type I membrane protein</topology>
    </subcellularLocation>
</comment>
<feature type="chain" id="PRO_5045376190" evidence="13">
    <location>
        <begin position="29"/>
        <end position="2819"/>
    </location>
</feature>
<dbReference type="InterPro" id="IPR003529">
    <property type="entry name" value="Hematopoietin_rcpt_Gp130_CS"/>
</dbReference>
<sequence length="2819" mass="302876">MYRKLIKRNMPLLLAALLAVQPLAVAGAADPAAWPGNRESEGSGAAGWNDRLPSWALGEVTELADAGVLSGYEDGTFQPDRAVTRAEFTAMLNRLAAKLPQFGNGQTREAVFTDVKDEWYAEEVKKAARLGLVEGDAAGAFRPQALLNRQETAVMLGRLTGRKADREAAFTDSGRIPFWAAPSISALHEAGILQGYEDGAFRGEKSLTRAEAAVAIHRTWKLLIGPEKAASLTVAVKSADGQPLANTLVRVHLKGKRAQLAAGRTDDRGSYTLPGEWKGGAYDIYATGDGVVGFRSVDWAPGTSAYDMIASKAAVLEGKLTGDDGKSAGGVVLAFTTNPTYYAITKADGSFTAFVEPERTYRLSYIADESIRAAAAKAGKAEPELLQTEQAKKALALLDSEEAKSESCECVRTDAPGTYTAPKAGAKLDLGVLRLDGVAPTSSGGGSGSGDGGGSVGGGSEDGGSHTPDRTPPAVPDGLRAESGDGLIALAWTANAESDLAGYRIYGREEGAQEWSIRTDAGLSVSHTASELTNGRAYEFAVAAYDKSGNESAKSELVRATPKAGNPPPDVTPPAVPSELRADSGDGKVILTWEPSREDDLAGYRIYWRVSEGTAWSESDKPGRENGYTVTGLTNGTTYEFAVSAYDTSGNESAKSEMRRETPRNGQTPDREPPAVPSGLRAEPGVRKIQLSWTANTEADLDSYRIYSRVMGSPIWSGGVDVGRETTYTVLDVWHDRTYEFAIAACDTSGNISAKSATVSATPLSEEQPDTTPPAVPAGLAAVAGDGRVALNWTANAEADLAGYRVYVRAAGASSWGAAQEAGKTASYTATGLSNGIAYELAVAAYDESGNESTKSGAVQATPTGGGGGNLPPDPGSVATELPASGQASFQAMTDFLYTGANPIQTGVQPGAIEAERAGVLRGRVLDTAQAPIGGARITVLDHPEWGQTLSRADGMFDLAVNGDGIWTLQYEKDGYMTVQRKKQATPGDYEHLEDVVLTAYDSKVTQVQLENSTEIQAARGTPVTDEDGSRQSTVLFPAGTTATMKLPDGTEQPLPSISFRSTEYTAGPKGPKAMPGELPPYVAYTYAVELSADEAVQAGATEVIFDREVYHYLDNFIGFPVGETVPNAYYDREKGRWIASPNGKVIGIVSETNGLAGIDADGDGAADSAEQLAKLGVTEEEQRKLAELYEPGKTLWRVPITHFTPYDHNWPYGPPGDAESPPDREPREKRKKENDPCKKKGSIIGCQNQTLGQQIPIAGTPYMLNYMSEREEGYKAKSTLEIPVSDGRPLPASLLRMNVSIQIGGKLHRASFAPAPNKTYTFEWDGKDAYDRELTGSYPYTVQVDYVYKIQYYPSTAEFERSFGRISAAPSSVLTASRNTSEISLGQVWSGALESPRNPYAAAGVAGWSLDPHHVYYDGTKRLLLGDGTTQTKTMSLRGEVDFTGKMGGGFSLEGYTIDYGTMTTGMDGWIYYSAVNFTKQSRVIAGLDPRGRVVKVADVPVSNGSVIAVDAQGTIYSYDSGKYQLLRKTKGQTNWEVIAGTGRGGPTTPLPDGAEAKNVALANIFELAASTDGSVYFTSYPIRPGDRNLVPYRTTLYKIGPDGILQTLGDHMAKGKDSGPGDKAGVGAVEQIRMGSDGSLYMSDTTGGTLWYDYRTFTRVRKLSPDGTLSRVVGVLLDEPGSRPAAHGMKATEAEFYFVNNTMSSGFSKFFLDARDRVYFRTGGGNVYRVEQDGLLEKLESPSWVLEQATQNFDLTAVTADGGHIVATMNDRYQVRYFLVSESQSLIATPDEGGQVVYRFKGEDGTHLQTTDALTEAVLTKLDYDEEGRLVRITDRSENFIKIERDGAGKPVAIVGAGGQRTQLTTDEQGRLVAVTSPAGETYRMTYDAGGLLQTFVNPLEQTSRYAYDEDGLLIRAENGAGGVQTLSHTDTADGTTVTFTDAAGRSTVYETKRIEGGVQRTTTDPDGVRLVATVRPGSERIELPDGSVMTKTMTGDPRWDMDVPVMKESTLTQPDGKKATFNETRAVEMHEDGSLKSLTHIYKTGTSVTEVKYEAATRRLTETGPDGLKQVFSYDEAGRVVQVEWPGQQLVPLVYSYDGKGRLSQATRGEQLAKYTYDERNRLTALTDAAGRTRSFAYDEADRLISSTTSGGKVYGSSFDELGQLTGLTMPDGTSYRQSYNELGQFAGFASAEVPDWISLEHGAGGILERSTLRSGRQIDYVYDAAGGKRITGMNDADIRRTFEYADHTDRAKKLESVGLTPGSLPQINEYSYVGDQVSKQTITGKAKGVYDYSYDILANLTRIQTSVTRMVYGVSQTAYVTTDLGRDAANRLVKYGPFTFDRSGPNGSVAGMNDGKLQVTQTYDELGRQKERVYTLGGREVYRTRPEYDLSGSVASLTVTTPEGTETTVYTFDLDGQLTNAQRSGPGGVTTEAYEYDANKNRIAREVTGSERMTSSYGPHDVLTAVGGTAYSFDEDGYLRQRGADTFKYGVRGELLTATVSGATYRYAYDALGRQTYREDGAGRFIQYLYGDPTSLQLVTSTVNENGELTNYLYDYDGLLIGLERNNVRYYVITDGVGTPQQVLDGQGKVIKQLKYDSYGGVLSDSNPGFALPIGYAGGLEDRGTGLVRFGARDLDTLSGRWTARDPILFESGQANLYAYVNNNPVQYRDPCGTMCIGATAYDGIGGGGRVCINKEGFSSCLEAGFGVGGGLDIAPFEGLTADGLSVEATAKITKGALALTLGVKLKDQWEGGCLDVDPIGKLEMGPFKTDLFSPLEKASVKGKEENLGKNILDLFKPSTTELALKAKGCKSYKW</sequence>
<feature type="region of interest" description="Disordered" evidence="12">
    <location>
        <begin position="439"/>
        <end position="481"/>
    </location>
</feature>
<dbReference type="SUPFAM" id="SSF101898">
    <property type="entry name" value="NHL repeat"/>
    <property type="match status" value="1"/>
</dbReference>
<evidence type="ECO:0000256" key="11">
    <source>
        <dbReference type="ARBA" id="ARBA00023180"/>
    </source>
</evidence>
<dbReference type="SUPFAM" id="SSF49265">
    <property type="entry name" value="Fibronectin type III"/>
    <property type="match status" value="2"/>
</dbReference>
<keyword evidence="17" id="KW-1185">Reference proteome</keyword>
<dbReference type="SUPFAM" id="SSF49464">
    <property type="entry name" value="Carboxypeptidase regulatory domain-like"/>
    <property type="match status" value="1"/>
</dbReference>
<keyword evidence="6" id="KW-0677">Repeat</keyword>
<dbReference type="Proteomes" id="UP001589619">
    <property type="component" value="Unassembled WGS sequence"/>
</dbReference>
<dbReference type="Gene3D" id="2.60.40.10">
    <property type="entry name" value="Immunoglobulins"/>
    <property type="match status" value="4"/>
</dbReference>
<feature type="domain" description="SLH" evidence="15">
    <location>
        <begin position="107"/>
        <end position="166"/>
    </location>
</feature>
<evidence type="ECO:0000259" key="15">
    <source>
        <dbReference type="PROSITE" id="PS51272"/>
    </source>
</evidence>
<dbReference type="InterPro" id="IPR001119">
    <property type="entry name" value="SLH_dom"/>
</dbReference>
<protein>
    <submittedName>
        <fullName evidence="16">S-layer homology domain-containing protein</fullName>
    </submittedName>
</protein>
<dbReference type="PANTHER" id="PTHR11219">
    <property type="entry name" value="TENEURIN AND N-ACETYLGLUCOSAMINE-1-PHOSPHODIESTER ALPHA-N-ACETYLGLUCOSAMINIDASE"/>
    <property type="match status" value="1"/>
</dbReference>
<organism evidence="16 17">
    <name type="scientific">Paenibacillus hodogayensis</name>
    <dbReference type="NCBI Taxonomy" id="279208"/>
    <lineage>
        <taxon>Bacteria</taxon>
        <taxon>Bacillati</taxon>
        <taxon>Bacillota</taxon>
        <taxon>Bacilli</taxon>
        <taxon>Bacillales</taxon>
        <taxon>Paenibacillaceae</taxon>
        <taxon>Paenibacillus</taxon>
    </lineage>
</organism>
<evidence type="ECO:0000256" key="10">
    <source>
        <dbReference type="ARBA" id="ARBA00023170"/>
    </source>
</evidence>
<feature type="domain" description="Fibronectin type-III" evidence="14">
    <location>
        <begin position="472"/>
        <end position="565"/>
    </location>
</feature>
<evidence type="ECO:0000256" key="4">
    <source>
        <dbReference type="ARBA" id="ARBA00022692"/>
    </source>
</evidence>
<dbReference type="Pfam" id="PF25023">
    <property type="entry name" value="TEN_YD-shell"/>
    <property type="match status" value="1"/>
</dbReference>
<dbReference type="InterPro" id="IPR051216">
    <property type="entry name" value="Teneurin"/>
</dbReference>
<comment type="caution">
    <text evidence="16">The sequence shown here is derived from an EMBL/GenBank/DDBJ whole genome shotgun (WGS) entry which is preliminary data.</text>
</comment>
<dbReference type="CDD" id="cd00063">
    <property type="entry name" value="FN3"/>
    <property type="match status" value="3"/>
</dbReference>
<accession>A0ABV5VYS8</accession>
<evidence type="ECO:0000256" key="12">
    <source>
        <dbReference type="SAM" id="MobiDB-lite"/>
    </source>
</evidence>
<keyword evidence="3" id="KW-0245">EGF-like domain</keyword>
<evidence type="ECO:0000259" key="14">
    <source>
        <dbReference type="PROSITE" id="PS50853"/>
    </source>
</evidence>
<dbReference type="PROSITE" id="PS01353">
    <property type="entry name" value="HEMATOPO_REC_L_F2"/>
    <property type="match status" value="1"/>
</dbReference>
<dbReference type="Pfam" id="PF00041">
    <property type="entry name" value="fn3"/>
    <property type="match status" value="1"/>
</dbReference>
<dbReference type="SUPFAM" id="SSF63829">
    <property type="entry name" value="Calcium-dependent phosphotriesterase"/>
    <property type="match status" value="1"/>
</dbReference>
<evidence type="ECO:0000256" key="9">
    <source>
        <dbReference type="ARBA" id="ARBA00023157"/>
    </source>
</evidence>
<gene>
    <name evidence="16" type="ORF">ACFFNY_17125</name>
</gene>
<dbReference type="InterPro" id="IPR022385">
    <property type="entry name" value="Rhs_assc_core"/>
</dbReference>
<dbReference type="Pfam" id="PF00395">
    <property type="entry name" value="SLH"/>
    <property type="match status" value="3"/>
</dbReference>
<dbReference type="InterPro" id="IPR008969">
    <property type="entry name" value="CarboxyPept-like_regulatory"/>
</dbReference>
<dbReference type="PANTHER" id="PTHR11219:SF69">
    <property type="entry name" value="TENEURIN-A"/>
    <property type="match status" value="1"/>
</dbReference>
<dbReference type="RefSeq" id="WP_344901823.1">
    <property type="nucleotide sequence ID" value="NZ_BAAAYO010000001.1"/>
</dbReference>
<dbReference type="NCBIfam" id="TIGR01643">
    <property type="entry name" value="YD_repeat_2x"/>
    <property type="match status" value="3"/>
</dbReference>
<dbReference type="NCBIfam" id="TIGR03696">
    <property type="entry name" value="Rhs_assc_core"/>
    <property type="match status" value="1"/>
</dbReference>
<feature type="region of interest" description="Disordered" evidence="12">
    <location>
        <begin position="852"/>
        <end position="882"/>
    </location>
</feature>
<evidence type="ECO:0000256" key="8">
    <source>
        <dbReference type="ARBA" id="ARBA00023136"/>
    </source>
</evidence>
<feature type="domain" description="Fibronectin type-III" evidence="14">
    <location>
        <begin position="573"/>
        <end position="671"/>
    </location>
</feature>
<evidence type="ECO:0000256" key="5">
    <source>
        <dbReference type="ARBA" id="ARBA00022729"/>
    </source>
</evidence>
<feature type="domain" description="SLH" evidence="15">
    <location>
        <begin position="167"/>
        <end position="230"/>
    </location>
</feature>
<feature type="domain" description="SLH" evidence="15">
    <location>
        <begin position="43"/>
        <end position="106"/>
    </location>
</feature>
<dbReference type="PROSITE" id="PS50853">
    <property type="entry name" value="FN3"/>
    <property type="match status" value="4"/>
</dbReference>
<dbReference type="Gene3D" id="2.180.10.10">
    <property type="entry name" value="RHS repeat-associated core"/>
    <property type="match status" value="2"/>
</dbReference>
<evidence type="ECO:0000256" key="1">
    <source>
        <dbReference type="ARBA" id="ARBA00004479"/>
    </source>
</evidence>
<feature type="domain" description="Fibronectin type-III" evidence="14">
    <location>
        <begin position="773"/>
        <end position="867"/>
    </location>
</feature>
<reference evidence="16 17" key="1">
    <citation type="submission" date="2024-09" db="EMBL/GenBank/DDBJ databases">
        <authorList>
            <person name="Sun Q."/>
            <person name="Mori K."/>
        </authorList>
    </citation>
    <scope>NUCLEOTIDE SEQUENCE [LARGE SCALE GENOMIC DNA]</scope>
    <source>
        <strain evidence="16 17">JCM 12520</strain>
    </source>
</reference>
<keyword evidence="7" id="KW-1133">Transmembrane helix</keyword>
<evidence type="ECO:0000256" key="7">
    <source>
        <dbReference type="ARBA" id="ARBA00022989"/>
    </source>
</evidence>
<dbReference type="InterPro" id="IPR036116">
    <property type="entry name" value="FN3_sf"/>
</dbReference>
<evidence type="ECO:0000256" key="6">
    <source>
        <dbReference type="ARBA" id="ARBA00022737"/>
    </source>
</evidence>
<dbReference type="InterPro" id="IPR056823">
    <property type="entry name" value="TEN-like_YD-shell"/>
</dbReference>
<keyword evidence="9" id="KW-1015">Disulfide bond</keyword>
<evidence type="ECO:0000313" key="17">
    <source>
        <dbReference type="Proteomes" id="UP001589619"/>
    </source>
</evidence>
<feature type="compositionally biased region" description="Basic and acidic residues" evidence="12">
    <location>
        <begin position="654"/>
        <end position="673"/>
    </location>
</feature>
<keyword evidence="5 13" id="KW-0732">Signal</keyword>
<feature type="domain" description="Fibronectin type-III" evidence="14">
    <location>
        <begin position="673"/>
        <end position="767"/>
    </location>
</feature>
<comment type="similarity">
    <text evidence="2">Belongs to the type I cytokine receptor family. Type 2 subfamily.</text>
</comment>
<keyword evidence="11" id="KW-0325">Glycoprotein</keyword>
<evidence type="ECO:0000256" key="2">
    <source>
        <dbReference type="ARBA" id="ARBA00008921"/>
    </source>
</evidence>
<dbReference type="PROSITE" id="PS51272">
    <property type="entry name" value="SLH"/>
    <property type="match status" value="3"/>
</dbReference>
<dbReference type="SMART" id="SM00060">
    <property type="entry name" value="FN3"/>
    <property type="match status" value="4"/>
</dbReference>
<proteinExistence type="inferred from homology"/>
<keyword evidence="10" id="KW-0675">Receptor</keyword>
<dbReference type="InterPro" id="IPR003961">
    <property type="entry name" value="FN3_dom"/>
</dbReference>